<dbReference type="AlphaFoldDB" id="A0A4Y2PYL4"/>
<dbReference type="Proteomes" id="UP000499080">
    <property type="component" value="Unassembled WGS sequence"/>
</dbReference>
<accession>A0A4Y2PYL4</accession>
<organism evidence="1 2">
    <name type="scientific">Araneus ventricosus</name>
    <name type="common">Orbweaver spider</name>
    <name type="synonym">Epeira ventricosa</name>
    <dbReference type="NCBI Taxonomy" id="182803"/>
    <lineage>
        <taxon>Eukaryota</taxon>
        <taxon>Metazoa</taxon>
        <taxon>Ecdysozoa</taxon>
        <taxon>Arthropoda</taxon>
        <taxon>Chelicerata</taxon>
        <taxon>Arachnida</taxon>
        <taxon>Araneae</taxon>
        <taxon>Araneomorphae</taxon>
        <taxon>Entelegynae</taxon>
        <taxon>Araneoidea</taxon>
        <taxon>Araneidae</taxon>
        <taxon>Araneus</taxon>
    </lineage>
</organism>
<comment type="caution">
    <text evidence="1">The sequence shown here is derived from an EMBL/GenBank/DDBJ whole genome shotgun (WGS) entry which is preliminary data.</text>
</comment>
<keyword evidence="2" id="KW-1185">Reference proteome</keyword>
<evidence type="ECO:0000313" key="2">
    <source>
        <dbReference type="Proteomes" id="UP000499080"/>
    </source>
</evidence>
<gene>
    <name evidence="1" type="ORF">AVEN_21592_1</name>
</gene>
<name>A0A4Y2PYL4_ARAVE</name>
<sequence length="103" mass="11563">MTRTPEPVYPIPDFRIPPAGGGLILDEFNVHKTRIINKLPMSCRSILGLLNDTMAANSKVGLCDRHIKTLITSFTYDGHSDRGTIRHRPWTEMASDPLYPTTL</sequence>
<evidence type="ECO:0000313" key="1">
    <source>
        <dbReference type="EMBL" id="GBN56172.1"/>
    </source>
</evidence>
<reference evidence="1 2" key="1">
    <citation type="journal article" date="2019" name="Sci. Rep.">
        <title>Orb-weaving spider Araneus ventricosus genome elucidates the spidroin gene catalogue.</title>
        <authorList>
            <person name="Kono N."/>
            <person name="Nakamura H."/>
            <person name="Ohtoshi R."/>
            <person name="Moran D.A.P."/>
            <person name="Shinohara A."/>
            <person name="Yoshida Y."/>
            <person name="Fujiwara M."/>
            <person name="Mori M."/>
            <person name="Tomita M."/>
            <person name="Arakawa K."/>
        </authorList>
    </citation>
    <scope>NUCLEOTIDE SEQUENCE [LARGE SCALE GENOMIC DNA]</scope>
</reference>
<dbReference type="EMBL" id="BGPR01012461">
    <property type="protein sequence ID" value="GBN56172.1"/>
    <property type="molecule type" value="Genomic_DNA"/>
</dbReference>
<protein>
    <submittedName>
        <fullName evidence="1">Uncharacterized protein</fullName>
    </submittedName>
</protein>
<proteinExistence type="predicted"/>